<keyword evidence="3" id="KW-1185">Reference proteome</keyword>
<keyword evidence="1" id="KW-0472">Membrane</keyword>
<dbReference type="OrthoDB" id="5120536at2"/>
<dbReference type="EMBL" id="WBJZ01000006">
    <property type="protein sequence ID" value="KAB1659520.1"/>
    <property type="molecule type" value="Genomic_DNA"/>
</dbReference>
<organism evidence="2 3">
    <name type="scientific">Pseudoclavibacter chungangensis</name>
    <dbReference type="NCBI Taxonomy" id="587635"/>
    <lineage>
        <taxon>Bacteria</taxon>
        <taxon>Bacillati</taxon>
        <taxon>Actinomycetota</taxon>
        <taxon>Actinomycetes</taxon>
        <taxon>Micrococcales</taxon>
        <taxon>Microbacteriaceae</taxon>
        <taxon>Pseudoclavibacter</taxon>
    </lineage>
</organism>
<evidence type="ECO:0000256" key="1">
    <source>
        <dbReference type="SAM" id="Phobius"/>
    </source>
</evidence>
<feature type="transmembrane region" description="Helical" evidence="1">
    <location>
        <begin position="32"/>
        <end position="52"/>
    </location>
</feature>
<dbReference type="AlphaFoldDB" id="A0A7J5C138"/>
<reference evidence="2 3" key="1">
    <citation type="submission" date="2019-09" db="EMBL/GenBank/DDBJ databases">
        <title>Phylogeny of genus Pseudoclavibacter and closely related genus.</title>
        <authorList>
            <person name="Li Y."/>
        </authorList>
    </citation>
    <scope>NUCLEOTIDE SEQUENCE [LARGE SCALE GENOMIC DNA]</scope>
    <source>
        <strain evidence="2 3">DSM 23821</strain>
    </source>
</reference>
<dbReference type="RefSeq" id="WP_158040020.1">
    <property type="nucleotide sequence ID" value="NZ_JACCFV010000001.1"/>
</dbReference>
<protein>
    <submittedName>
        <fullName evidence="2">Aminoacyl-histidine dipeptidase</fullName>
    </submittedName>
</protein>
<gene>
    <name evidence="2" type="ORF">F8O01_06250</name>
</gene>
<evidence type="ECO:0000313" key="3">
    <source>
        <dbReference type="Proteomes" id="UP000467240"/>
    </source>
</evidence>
<accession>A0A7J5C138</accession>
<proteinExistence type="predicted"/>
<comment type="caution">
    <text evidence="2">The sequence shown here is derived from an EMBL/GenBank/DDBJ whole genome shotgun (WGS) entry which is preliminary data.</text>
</comment>
<keyword evidence="1" id="KW-1133">Transmembrane helix</keyword>
<evidence type="ECO:0000313" key="2">
    <source>
        <dbReference type="EMBL" id="KAB1659520.1"/>
    </source>
</evidence>
<sequence length="64" mass="6962">MRKFLMNGAVLSSIFAVVPVIRRTSTSHRRWAVALLWIGWGIGVAVAIAGVLDDADDEHDALES</sequence>
<keyword evidence="1" id="KW-0812">Transmembrane</keyword>
<dbReference type="Proteomes" id="UP000467240">
    <property type="component" value="Unassembled WGS sequence"/>
</dbReference>
<name>A0A7J5C138_9MICO</name>